<reference evidence="2 3" key="1">
    <citation type="submission" date="2019-10" db="EMBL/GenBank/DDBJ databases">
        <title>Gracilibacillus sp. nov. isolated from rice seeds.</title>
        <authorList>
            <person name="He S."/>
        </authorList>
    </citation>
    <scope>NUCLEOTIDE SEQUENCE [LARGE SCALE GENOMIC DNA]</scope>
    <source>
        <strain evidence="2 3">TD8</strain>
    </source>
</reference>
<comment type="caution">
    <text evidence="2">The sequence shown here is derived from an EMBL/GenBank/DDBJ whole genome shotgun (WGS) entry which is preliminary data.</text>
</comment>
<dbReference type="RefSeq" id="WP_153401507.1">
    <property type="nucleotide sequence ID" value="NZ_ML762425.1"/>
</dbReference>
<dbReference type="Proteomes" id="UP000480246">
    <property type="component" value="Unassembled WGS sequence"/>
</dbReference>
<proteinExistence type="predicted"/>
<evidence type="ECO:0000313" key="3">
    <source>
        <dbReference type="Proteomes" id="UP000480246"/>
    </source>
</evidence>
<feature type="signal peptide" evidence="1">
    <location>
        <begin position="1"/>
        <end position="18"/>
    </location>
</feature>
<evidence type="ECO:0008006" key="4">
    <source>
        <dbReference type="Google" id="ProtNLM"/>
    </source>
</evidence>
<evidence type="ECO:0000313" key="2">
    <source>
        <dbReference type="EMBL" id="KAB8138585.1"/>
    </source>
</evidence>
<gene>
    <name evidence="2" type="ORF">F9U64_02925</name>
</gene>
<protein>
    <recommendedName>
        <fullName evidence="4">Sporulation protein</fullName>
    </recommendedName>
</protein>
<organism evidence="2 3">
    <name type="scientific">Gracilibacillus oryzae</name>
    <dbReference type="NCBI Taxonomy" id="1672701"/>
    <lineage>
        <taxon>Bacteria</taxon>
        <taxon>Bacillati</taxon>
        <taxon>Bacillota</taxon>
        <taxon>Bacilli</taxon>
        <taxon>Bacillales</taxon>
        <taxon>Bacillaceae</taxon>
        <taxon>Gracilibacillus</taxon>
    </lineage>
</organism>
<dbReference type="OrthoDB" id="2974464at2"/>
<dbReference type="EMBL" id="WEID01000015">
    <property type="protein sequence ID" value="KAB8138585.1"/>
    <property type="molecule type" value="Genomic_DNA"/>
</dbReference>
<sequence>MNLKMFCFAILIFCFLCAGCNETSNGSDGESIQQPLPLSTQNSMSPYSLPIAAQEVMDDQKNKIVKYKALQTEKDLFIAIQVTSLNQMSEQDIEKKIQKKLKKKIPEKKVHVTSDQKFLIEIGKLQSKKITDQKKIEKKIKDMKKLLKDSA</sequence>
<name>A0A7C8GW31_9BACI</name>
<keyword evidence="1" id="KW-0732">Signal</keyword>
<dbReference type="AlphaFoldDB" id="A0A7C8GW31"/>
<keyword evidence="3" id="KW-1185">Reference proteome</keyword>
<accession>A0A7C8GW31</accession>
<evidence type="ECO:0000256" key="1">
    <source>
        <dbReference type="SAM" id="SignalP"/>
    </source>
</evidence>
<feature type="chain" id="PRO_5038743294" description="Sporulation protein" evidence="1">
    <location>
        <begin position="19"/>
        <end position="151"/>
    </location>
</feature>